<evidence type="ECO:0000256" key="4">
    <source>
        <dbReference type="ARBA" id="ARBA00022679"/>
    </source>
</evidence>
<dbReference type="OrthoDB" id="9806345at2"/>
<evidence type="ECO:0000256" key="7">
    <source>
        <dbReference type="ARBA" id="ARBA00046577"/>
    </source>
</evidence>
<evidence type="ECO:0000256" key="5">
    <source>
        <dbReference type="ARBA" id="ARBA00022777"/>
    </source>
</evidence>
<dbReference type="PANTHER" id="PTHR28629">
    <property type="entry name" value="TRIOKINASE/FMN CYCLASE"/>
    <property type="match status" value="1"/>
</dbReference>
<dbReference type="InterPro" id="IPR012736">
    <property type="entry name" value="DhaK_1"/>
</dbReference>
<comment type="pathway">
    <text evidence="2">Polyol metabolism; glycerol degradation.</text>
</comment>
<keyword evidence="4 9" id="KW-0808">Transferase</keyword>
<dbReference type="FunFam" id="3.40.50.10440:FF:000001">
    <property type="entry name" value="Dihydroxyacetone kinase, DhaK subunit"/>
    <property type="match status" value="1"/>
</dbReference>
<dbReference type="EMBL" id="WXEX01000005">
    <property type="protein sequence ID" value="MZP42963.1"/>
    <property type="molecule type" value="Genomic_DNA"/>
</dbReference>
<evidence type="ECO:0000313" key="9">
    <source>
        <dbReference type="EMBL" id="MZP42963.1"/>
    </source>
</evidence>
<gene>
    <name evidence="9" type="primary">dhaK</name>
    <name evidence="9" type="ORF">GTO89_07940</name>
</gene>
<dbReference type="Pfam" id="PF02733">
    <property type="entry name" value="Dak1"/>
    <property type="match status" value="1"/>
</dbReference>
<protein>
    <recommendedName>
        <fullName evidence="3">phosphoenolpyruvate--glycerone phosphotransferase</fullName>
        <ecNumber evidence="3">2.7.1.121</ecNumber>
    </recommendedName>
</protein>
<keyword evidence="5 9" id="KW-0418">Kinase</keyword>
<evidence type="ECO:0000256" key="1">
    <source>
        <dbReference type="ARBA" id="ARBA00001113"/>
    </source>
</evidence>
<proteinExistence type="predicted"/>
<dbReference type="Proteomes" id="UP000471031">
    <property type="component" value="Unassembled WGS sequence"/>
</dbReference>
<evidence type="ECO:0000313" key="10">
    <source>
        <dbReference type="Proteomes" id="UP000471031"/>
    </source>
</evidence>
<evidence type="ECO:0000259" key="8">
    <source>
        <dbReference type="PROSITE" id="PS51481"/>
    </source>
</evidence>
<dbReference type="GO" id="GO:0019563">
    <property type="term" value="P:glycerol catabolic process"/>
    <property type="evidence" value="ECO:0007669"/>
    <property type="project" value="TreeGrafter"/>
</dbReference>
<comment type="caution">
    <text evidence="9">The sequence shown here is derived from an EMBL/GenBank/DDBJ whole genome shotgun (WGS) entry which is preliminary data.</text>
</comment>
<evidence type="ECO:0000256" key="3">
    <source>
        <dbReference type="ARBA" id="ARBA00012095"/>
    </source>
</evidence>
<comment type="catalytic activity">
    <reaction evidence="1">
        <text>dihydroxyacetone + phosphoenolpyruvate = dihydroxyacetone phosphate + pyruvate</text>
        <dbReference type="Rhea" id="RHEA:18381"/>
        <dbReference type="ChEBI" id="CHEBI:15361"/>
        <dbReference type="ChEBI" id="CHEBI:16016"/>
        <dbReference type="ChEBI" id="CHEBI:57642"/>
        <dbReference type="ChEBI" id="CHEBI:58702"/>
        <dbReference type="EC" id="2.7.1.121"/>
    </reaction>
</comment>
<dbReference type="InterPro" id="IPR050861">
    <property type="entry name" value="Dihydroxyacetone_Kinase"/>
</dbReference>
<dbReference type="InterPro" id="IPR004006">
    <property type="entry name" value="DhaK_dom"/>
</dbReference>
<reference evidence="9 10" key="1">
    <citation type="submission" date="2020-01" db="EMBL/GenBank/DDBJ databases">
        <title>Whole genome sequence of Heliobacterium gestii DSM 11169.</title>
        <authorList>
            <person name="Kyndt J.A."/>
            <person name="Meyer T.E."/>
        </authorList>
    </citation>
    <scope>NUCLEOTIDE SEQUENCE [LARGE SCALE GENOMIC DNA]</scope>
    <source>
        <strain evidence="9 10">DSM 11169</strain>
    </source>
</reference>
<feature type="domain" description="DhaK" evidence="8">
    <location>
        <begin position="7"/>
        <end position="329"/>
    </location>
</feature>
<dbReference type="AlphaFoldDB" id="A0A845LHM1"/>
<dbReference type="Gene3D" id="3.30.1180.20">
    <property type="entry name" value="Dihydroxyacetone kinase, domain 2"/>
    <property type="match status" value="1"/>
</dbReference>
<evidence type="ECO:0000256" key="2">
    <source>
        <dbReference type="ARBA" id="ARBA00004745"/>
    </source>
</evidence>
<comment type="subunit">
    <text evidence="7">Homodimer. The dihydroxyacetone kinase complex is composed of a homodimer of DhaM, a homodimer of DhaK and the subunit DhaL.</text>
</comment>
<dbReference type="GO" id="GO:0005829">
    <property type="term" value="C:cytosol"/>
    <property type="evidence" value="ECO:0007669"/>
    <property type="project" value="TreeGrafter"/>
</dbReference>
<dbReference type="GO" id="GO:0047324">
    <property type="term" value="F:phosphoenolpyruvate-glycerone phosphotransferase activity"/>
    <property type="evidence" value="ECO:0007669"/>
    <property type="project" value="UniProtKB-EC"/>
</dbReference>
<dbReference type="NCBIfam" id="TIGR02363">
    <property type="entry name" value="dhaK1"/>
    <property type="match status" value="1"/>
</dbReference>
<evidence type="ECO:0000256" key="6">
    <source>
        <dbReference type="ARBA" id="ARBA00022798"/>
    </source>
</evidence>
<sequence>MKKVINNAEQVVEEMLQGIVLAHPQYVKRVEGFDVIVRANAPVAGKVALVSGGGSGHEPSHGGFVGRGMLDGAVAGAVFTSPTPDQVYEAVKAVDSGKGVLLVIKNYTGDIMNFEMAAEMAEAENIKVAKVVVNDDVAVENSTWTTGRRGIAGTVFVHKIAGAKAETGASLEEVKAVADKVVANVRSMGMALSPCTVPAAGKPSFTLAEDEVEIGMGIHGEPGTHREAIGSADQTAAHLLDKILADMAPAAGDEVAVLVNGLGATPLMELYVVNRKVAEVLGGKGIQIAKTFVGNYMTSLEMAGFSITLLKLDAELKELLLAPADTPALVQF</sequence>
<dbReference type="RefSeq" id="WP_161261529.1">
    <property type="nucleotide sequence ID" value="NZ_JAFBDC010000004.1"/>
</dbReference>
<keyword evidence="6" id="KW-0319">Glycerol metabolism</keyword>
<keyword evidence="10" id="KW-1185">Reference proteome</keyword>
<accession>A0A845LHM1</accession>
<dbReference type="GO" id="GO:0004371">
    <property type="term" value="F:glycerone kinase activity"/>
    <property type="evidence" value="ECO:0007669"/>
    <property type="project" value="InterPro"/>
</dbReference>
<dbReference type="PROSITE" id="PS51481">
    <property type="entry name" value="DHAK"/>
    <property type="match status" value="1"/>
</dbReference>
<dbReference type="SUPFAM" id="SSF82549">
    <property type="entry name" value="DAK1/DegV-like"/>
    <property type="match status" value="1"/>
</dbReference>
<name>A0A845LHM1_HELGE</name>
<organism evidence="9 10">
    <name type="scientific">Heliomicrobium gestii</name>
    <name type="common">Heliobacterium gestii</name>
    <dbReference type="NCBI Taxonomy" id="2699"/>
    <lineage>
        <taxon>Bacteria</taxon>
        <taxon>Bacillati</taxon>
        <taxon>Bacillota</taxon>
        <taxon>Clostridia</taxon>
        <taxon>Eubacteriales</taxon>
        <taxon>Heliobacteriaceae</taxon>
        <taxon>Heliomicrobium</taxon>
    </lineage>
</organism>
<dbReference type="PANTHER" id="PTHR28629:SF4">
    <property type="entry name" value="TRIOKINASE_FMN CYCLASE"/>
    <property type="match status" value="1"/>
</dbReference>
<dbReference type="EC" id="2.7.1.121" evidence="3"/>
<dbReference type="Gene3D" id="3.40.50.10440">
    <property type="entry name" value="Dihydroxyacetone kinase, domain 1"/>
    <property type="match status" value="1"/>
</dbReference>
<dbReference type="FunFam" id="3.30.1180.20:FF:000002">
    <property type="entry name" value="Dihydroxyacetone kinase subunit DhaK"/>
    <property type="match status" value="1"/>
</dbReference>